<comment type="caution">
    <text evidence="2">The sequence shown here is derived from an EMBL/GenBank/DDBJ whole genome shotgun (WGS) entry which is preliminary data.</text>
</comment>
<dbReference type="AlphaFoldDB" id="A0AAW2SS16"/>
<feature type="domain" description="Reverse transcriptase" evidence="1">
    <location>
        <begin position="384"/>
        <end position="478"/>
    </location>
</feature>
<gene>
    <name evidence="2" type="ORF">Slati_4459700</name>
</gene>
<protein>
    <recommendedName>
        <fullName evidence="1">Reverse transcriptase domain-containing protein</fullName>
    </recommendedName>
</protein>
<dbReference type="Gene3D" id="3.60.10.10">
    <property type="entry name" value="Endonuclease/exonuclease/phosphatase"/>
    <property type="match status" value="1"/>
</dbReference>
<name>A0AAW2SS16_9LAMI</name>
<dbReference type="EMBL" id="JACGWN010000016">
    <property type="protein sequence ID" value="KAL0394935.1"/>
    <property type="molecule type" value="Genomic_DNA"/>
</dbReference>
<evidence type="ECO:0000259" key="1">
    <source>
        <dbReference type="Pfam" id="PF00078"/>
    </source>
</evidence>
<dbReference type="PANTHER" id="PTHR46890:SF48">
    <property type="entry name" value="RNA-DIRECTED DNA POLYMERASE"/>
    <property type="match status" value="1"/>
</dbReference>
<dbReference type="Pfam" id="PF00078">
    <property type="entry name" value="RVT_1"/>
    <property type="match status" value="1"/>
</dbReference>
<dbReference type="InterPro" id="IPR052343">
    <property type="entry name" value="Retrotransposon-Effector_Assoc"/>
</dbReference>
<reference evidence="2" key="1">
    <citation type="submission" date="2020-06" db="EMBL/GenBank/DDBJ databases">
        <authorList>
            <person name="Li T."/>
            <person name="Hu X."/>
            <person name="Zhang T."/>
            <person name="Song X."/>
            <person name="Zhang H."/>
            <person name="Dai N."/>
            <person name="Sheng W."/>
            <person name="Hou X."/>
            <person name="Wei L."/>
        </authorList>
    </citation>
    <scope>NUCLEOTIDE SEQUENCE</scope>
    <source>
        <strain evidence="2">KEN1</strain>
        <tissue evidence="2">Leaf</tissue>
    </source>
</reference>
<dbReference type="PANTHER" id="PTHR46890">
    <property type="entry name" value="NON-LTR RETROLELEMENT REVERSE TRANSCRIPTASE-LIKE PROTEIN-RELATED"/>
    <property type="match status" value="1"/>
</dbReference>
<dbReference type="SUPFAM" id="SSF56219">
    <property type="entry name" value="DNase I-like"/>
    <property type="match status" value="1"/>
</dbReference>
<reference evidence="2" key="2">
    <citation type="journal article" date="2024" name="Plant">
        <title>Genomic evolution and insights into agronomic trait innovations of Sesamum species.</title>
        <authorList>
            <person name="Miao H."/>
            <person name="Wang L."/>
            <person name="Qu L."/>
            <person name="Liu H."/>
            <person name="Sun Y."/>
            <person name="Le M."/>
            <person name="Wang Q."/>
            <person name="Wei S."/>
            <person name="Zheng Y."/>
            <person name="Lin W."/>
            <person name="Duan Y."/>
            <person name="Cao H."/>
            <person name="Xiong S."/>
            <person name="Wang X."/>
            <person name="Wei L."/>
            <person name="Li C."/>
            <person name="Ma Q."/>
            <person name="Ju M."/>
            <person name="Zhao R."/>
            <person name="Li G."/>
            <person name="Mu C."/>
            <person name="Tian Q."/>
            <person name="Mei H."/>
            <person name="Zhang T."/>
            <person name="Gao T."/>
            <person name="Zhang H."/>
        </authorList>
    </citation>
    <scope>NUCLEOTIDE SEQUENCE</scope>
    <source>
        <strain evidence="2">KEN1</strain>
    </source>
</reference>
<dbReference type="InterPro" id="IPR000477">
    <property type="entry name" value="RT_dom"/>
</dbReference>
<accession>A0AAW2SS16</accession>
<dbReference type="InterPro" id="IPR036691">
    <property type="entry name" value="Endo/exonu/phosph_ase_sf"/>
</dbReference>
<sequence>MRVSVDVSLLMRIPILFWRRLRCSPSNNPENPMLELSGAGVPWTFRQLETWIKQLHPDLIFISDTKYLSRRIDNLRGRIGMFGVGVDAKAKRKETCNLLHKLNGMSMRPWLVAGDFNQILHHKEKAGRNKRHQWQLSDFRRCLDSCNLADIGSKGERFTWCNHMVEPYNVEERTKNISILRLCGYGWKSVKRWFGHTGPLLLENRPSRYCSRNSAVSGGSVTIGSMQLCECSAVDTELKELKEREKLLWKQRGKTQWLKEGDRNIAYFHHQALSQHRKNSISSITDDQSTKHTNMKDIQRVITQHFDTLFQSSSPSLHVINETLSKVEPIVSSEMNDTLLLPFTPEEHFWSLTGQDVVACVLEFFALISPPSFNSTNLVLIPKCDKPELVSHFRPISLCNVIYKIASNTIANRLKPLLPTIISESQLAFILGRLITDNVIIADETNHFLAHKYWVKEGHIALKLDIKVFSHMIQHEEARGVLQGVAQFEAASGLAINWQKSAALFNKNVDQISYEELGRVLGVMVVDRHEKHLGLPHSLAGLRGRCLNTSKVEFRTKFNIGVPSIFPKQGGRSSSKPLSRSFPPM</sequence>
<organism evidence="2">
    <name type="scientific">Sesamum latifolium</name>
    <dbReference type="NCBI Taxonomy" id="2727402"/>
    <lineage>
        <taxon>Eukaryota</taxon>
        <taxon>Viridiplantae</taxon>
        <taxon>Streptophyta</taxon>
        <taxon>Embryophyta</taxon>
        <taxon>Tracheophyta</taxon>
        <taxon>Spermatophyta</taxon>
        <taxon>Magnoliopsida</taxon>
        <taxon>eudicotyledons</taxon>
        <taxon>Gunneridae</taxon>
        <taxon>Pentapetalae</taxon>
        <taxon>asterids</taxon>
        <taxon>lamiids</taxon>
        <taxon>Lamiales</taxon>
        <taxon>Pedaliaceae</taxon>
        <taxon>Sesamum</taxon>
    </lineage>
</organism>
<evidence type="ECO:0000313" key="2">
    <source>
        <dbReference type="EMBL" id="KAL0394935.1"/>
    </source>
</evidence>
<proteinExistence type="predicted"/>